<keyword evidence="2" id="KW-1185">Reference proteome</keyword>
<evidence type="ECO:0000313" key="2">
    <source>
        <dbReference type="Proteomes" id="UP000654004"/>
    </source>
</evidence>
<gene>
    <name evidence="1" type="ORF">GCM10009410_22140</name>
</gene>
<proteinExistence type="predicted"/>
<organism evidence="1 2">
    <name type="scientific">Shewanella ulleungensis</name>
    <dbReference type="NCBI Taxonomy" id="2282699"/>
    <lineage>
        <taxon>Bacteria</taxon>
        <taxon>Pseudomonadati</taxon>
        <taxon>Pseudomonadota</taxon>
        <taxon>Gammaproteobacteria</taxon>
        <taxon>Alteromonadales</taxon>
        <taxon>Shewanellaceae</taxon>
        <taxon>Shewanella</taxon>
    </lineage>
</organism>
<dbReference type="Proteomes" id="UP000654004">
    <property type="component" value="Unassembled WGS sequence"/>
</dbReference>
<evidence type="ECO:0000313" key="1">
    <source>
        <dbReference type="EMBL" id="GGP88002.1"/>
    </source>
</evidence>
<sequence length="89" mass="10014">MLPAWLIPVGIAQALVDIAKMTYKNTVRRLNIMIINSGCSDKRELYSSNNILKKIGKTFRSINDTITISKTKKATFFVPKKVAVHVFSD</sequence>
<dbReference type="EMBL" id="BMQW01000005">
    <property type="protein sequence ID" value="GGP88002.1"/>
    <property type="molecule type" value="Genomic_DNA"/>
</dbReference>
<comment type="caution">
    <text evidence="1">The sequence shown here is derived from an EMBL/GenBank/DDBJ whole genome shotgun (WGS) entry which is preliminary data.</text>
</comment>
<accession>A0ABQ2QPP9</accession>
<reference evidence="2" key="1">
    <citation type="journal article" date="2019" name="Int. J. Syst. Evol. Microbiol.">
        <title>The Global Catalogue of Microorganisms (GCM) 10K type strain sequencing project: providing services to taxonomists for standard genome sequencing and annotation.</title>
        <authorList>
            <consortium name="The Broad Institute Genomics Platform"/>
            <consortium name="The Broad Institute Genome Sequencing Center for Infectious Disease"/>
            <person name="Wu L."/>
            <person name="Ma J."/>
        </authorList>
    </citation>
    <scope>NUCLEOTIDE SEQUENCE [LARGE SCALE GENOMIC DNA]</scope>
    <source>
        <strain evidence="2">JCM 32305</strain>
    </source>
</reference>
<name>A0ABQ2QPP9_9GAMM</name>
<protein>
    <submittedName>
        <fullName evidence="1">Uncharacterized protein</fullName>
    </submittedName>
</protein>